<organism evidence="16 17">
    <name type="scientific">Candidatus Methylobacter titanis</name>
    <dbReference type="NCBI Taxonomy" id="3053457"/>
    <lineage>
        <taxon>Bacteria</taxon>
        <taxon>Pseudomonadati</taxon>
        <taxon>Pseudomonadota</taxon>
        <taxon>Gammaproteobacteria</taxon>
        <taxon>Methylococcales</taxon>
        <taxon>Methylococcaceae</taxon>
        <taxon>Methylobacter</taxon>
    </lineage>
</organism>
<evidence type="ECO:0000256" key="8">
    <source>
        <dbReference type="ARBA" id="ARBA00023136"/>
    </source>
</evidence>
<dbReference type="EMBL" id="JAQSDF010000006">
    <property type="protein sequence ID" value="MDI1230226.1"/>
    <property type="molecule type" value="Genomic_DNA"/>
</dbReference>
<dbReference type="InterPro" id="IPR036942">
    <property type="entry name" value="Beta-barrel_TonB_sf"/>
</dbReference>
<comment type="similarity">
    <text evidence="2">Belongs to the TonB-dependent receptor family. Hemoglobin/haptoglobin binding protein subfamily.</text>
</comment>
<dbReference type="InterPro" id="IPR037066">
    <property type="entry name" value="Plug_dom_sf"/>
</dbReference>
<feature type="chain" id="PRO_5041224493" evidence="13">
    <location>
        <begin position="26"/>
        <end position="706"/>
    </location>
</feature>
<evidence type="ECO:0000313" key="17">
    <source>
        <dbReference type="Proteomes" id="UP001160519"/>
    </source>
</evidence>
<keyword evidence="3 11" id="KW-0813">Transport</keyword>
<evidence type="ECO:0000256" key="10">
    <source>
        <dbReference type="ARBA" id="ARBA00023237"/>
    </source>
</evidence>
<feature type="domain" description="TonB-dependent receptor-like beta-barrel" evidence="14">
    <location>
        <begin position="257"/>
        <end position="673"/>
    </location>
</feature>
<gene>
    <name evidence="16" type="ORF">PSU93_03640</name>
</gene>
<proteinExistence type="inferred from homology"/>
<dbReference type="PROSITE" id="PS52016">
    <property type="entry name" value="TONB_DEPENDENT_REC_3"/>
    <property type="match status" value="1"/>
</dbReference>
<evidence type="ECO:0000256" key="6">
    <source>
        <dbReference type="ARBA" id="ARBA00022729"/>
    </source>
</evidence>
<dbReference type="AlphaFoldDB" id="A0AA43Q2A0"/>
<dbReference type="PANTHER" id="PTHR30069:SF29">
    <property type="entry name" value="HEMOGLOBIN AND HEMOGLOBIN-HAPTOGLOBIN-BINDING PROTEIN 1-RELATED"/>
    <property type="match status" value="1"/>
</dbReference>
<keyword evidence="7 12" id="KW-0798">TonB box</keyword>
<dbReference type="GO" id="GO:0015344">
    <property type="term" value="F:siderophore uptake transmembrane transporter activity"/>
    <property type="evidence" value="ECO:0007669"/>
    <property type="project" value="TreeGrafter"/>
</dbReference>
<protein>
    <submittedName>
        <fullName evidence="16">TonB-dependent receptor</fullName>
    </submittedName>
</protein>
<dbReference type="GO" id="GO:0044718">
    <property type="term" value="P:siderophore transmembrane transport"/>
    <property type="evidence" value="ECO:0007669"/>
    <property type="project" value="TreeGrafter"/>
</dbReference>
<dbReference type="InterPro" id="IPR039426">
    <property type="entry name" value="TonB-dep_rcpt-like"/>
</dbReference>
<evidence type="ECO:0000256" key="1">
    <source>
        <dbReference type="ARBA" id="ARBA00004571"/>
    </source>
</evidence>
<keyword evidence="5 11" id="KW-0812">Transmembrane</keyword>
<evidence type="ECO:0000256" key="3">
    <source>
        <dbReference type="ARBA" id="ARBA00022448"/>
    </source>
</evidence>
<evidence type="ECO:0000256" key="5">
    <source>
        <dbReference type="ARBA" id="ARBA00022692"/>
    </source>
</evidence>
<evidence type="ECO:0000313" key="16">
    <source>
        <dbReference type="EMBL" id="MDI1230226.1"/>
    </source>
</evidence>
<name>A0AA43Q2A0_9GAMM</name>
<comment type="subcellular location">
    <subcellularLocation>
        <location evidence="1 11">Cell outer membrane</location>
        <topology evidence="1 11">Multi-pass membrane protein</topology>
    </subcellularLocation>
</comment>
<evidence type="ECO:0000256" key="12">
    <source>
        <dbReference type="RuleBase" id="RU003357"/>
    </source>
</evidence>
<evidence type="ECO:0000259" key="14">
    <source>
        <dbReference type="Pfam" id="PF00593"/>
    </source>
</evidence>
<dbReference type="Gene3D" id="2.40.170.20">
    <property type="entry name" value="TonB-dependent receptor, beta-barrel domain"/>
    <property type="match status" value="1"/>
</dbReference>
<keyword evidence="17" id="KW-1185">Reference proteome</keyword>
<dbReference type="CDD" id="cd01347">
    <property type="entry name" value="ligand_gated_channel"/>
    <property type="match status" value="1"/>
</dbReference>
<dbReference type="Pfam" id="PF07715">
    <property type="entry name" value="Plug"/>
    <property type="match status" value="1"/>
</dbReference>
<keyword evidence="6 13" id="KW-0732">Signal</keyword>
<evidence type="ECO:0000256" key="9">
    <source>
        <dbReference type="ARBA" id="ARBA00023170"/>
    </source>
</evidence>
<dbReference type="GO" id="GO:0009279">
    <property type="term" value="C:cell outer membrane"/>
    <property type="evidence" value="ECO:0007669"/>
    <property type="project" value="UniProtKB-SubCell"/>
</dbReference>
<dbReference type="PANTHER" id="PTHR30069">
    <property type="entry name" value="TONB-DEPENDENT OUTER MEMBRANE RECEPTOR"/>
    <property type="match status" value="1"/>
</dbReference>
<dbReference type="InterPro" id="IPR000531">
    <property type="entry name" value="Beta-barrel_TonB"/>
</dbReference>
<keyword evidence="8 11" id="KW-0472">Membrane</keyword>
<evidence type="ECO:0000256" key="13">
    <source>
        <dbReference type="SAM" id="SignalP"/>
    </source>
</evidence>
<sequence length="706" mass="77984">MNVKLSIIISWLATISYFSSCDASAEDLMDLSLDELGAIAVTSIATGTSKPIFQSAAVTSVITAEQIKSMGATELHEVLETVPGVHASLQENTYDYNYSMRGIRNTQNSQVLMLLNGTRITTPFQGTLMTGTELPIEAIQQVEVIRGPGSALYGADAFAGVINIITKKAKDIDGTTVGGRIGDHNTQSGWGQYGAQWAGWDVATSLQYQHTSGDNGRMVNADAQTGFDTAFGTKASHAPGALNTRYETLNGHLNLQRKHWDIGFWAFNSINAGTRAGAAGALDPNGVGNGEQYLGDVRFSTEDWLDSWELTAHASYQQADFQARQLQLFPNHTVLPIGSDGNISPLGTPVSFPNGVNNSLGRIEKIPAIELSSIYKGLDNHILRFSTGFRYEETTTSDSRNYGYGEPLPAVVNGTLTNVTGMPSVYLPDTHRSIWSLVAQDEWQLAEDWLLTAGLRYDDYSDFGGTVNPRVALVWDINEQITSKLLYGKAFRAPNFAEQFTQNNPVVLGNKNLKPETINTYEWAIDYRPFSALRAAGNVYYYQIDNLIAAVPDPGRQTNSYQNSGNQNGYGTELEFNWQVIDQWNVKGNYAWQHATNEVTNRLVTGVPEHQVYVALQWQFMPNWQLQPQLNWIGGRTRLPGDSRQLSDYETIDLTLRGKKLFGHLNLAASLRNAFDTNYYEPAALQLPQNLPMPGRSFYLEASVNF</sequence>
<dbReference type="InterPro" id="IPR012910">
    <property type="entry name" value="Plug_dom"/>
</dbReference>
<keyword evidence="4 11" id="KW-1134">Transmembrane beta strand</keyword>
<evidence type="ECO:0000256" key="4">
    <source>
        <dbReference type="ARBA" id="ARBA00022452"/>
    </source>
</evidence>
<keyword evidence="10 11" id="KW-0998">Cell outer membrane</keyword>
<comment type="caution">
    <text evidence="16">The sequence shown here is derived from an EMBL/GenBank/DDBJ whole genome shotgun (WGS) entry which is preliminary data.</text>
</comment>
<evidence type="ECO:0000256" key="2">
    <source>
        <dbReference type="ARBA" id="ARBA00008143"/>
    </source>
</evidence>
<dbReference type="Pfam" id="PF00593">
    <property type="entry name" value="TonB_dep_Rec_b-barrel"/>
    <property type="match status" value="1"/>
</dbReference>
<evidence type="ECO:0000259" key="15">
    <source>
        <dbReference type="Pfam" id="PF07715"/>
    </source>
</evidence>
<evidence type="ECO:0000256" key="7">
    <source>
        <dbReference type="ARBA" id="ARBA00023077"/>
    </source>
</evidence>
<accession>A0AA43Q2A0</accession>
<dbReference type="Gene3D" id="2.170.130.10">
    <property type="entry name" value="TonB-dependent receptor, plug domain"/>
    <property type="match status" value="1"/>
</dbReference>
<dbReference type="SUPFAM" id="SSF56935">
    <property type="entry name" value="Porins"/>
    <property type="match status" value="1"/>
</dbReference>
<dbReference type="Proteomes" id="UP001160519">
    <property type="component" value="Unassembled WGS sequence"/>
</dbReference>
<evidence type="ECO:0000256" key="11">
    <source>
        <dbReference type="PROSITE-ProRule" id="PRU01360"/>
    </source>
</evidence>
<reference evidence="16" key="1">
    <citation type="submission" date="2023-01" db="EMBL/GenBank/DDBJ databases">
        <title>Biogeochemical cycle of methane in antarctic sediments.</title>
        <authorList>
            <person name="Roldan D.M."/>
            <person name="Menes R.J."/>
        </authorList>
    </citation>
    <scope>NUCLEOTIDE SEQUENCE [LARGE SCALE GENOMIC DNA]</scope>
    <source>
        <strain evidence="16">K-2018 MAG008</strain>
    </source>
</reference>
<feature type="domain" description="TonB-dependent receptor plug" evidence="15">
    <location>
        <begin position="54"/>
        <end position="161"/>
    </location>
</feature>
<keyword evidence="9 16" id="KW-0675">Receptor</keyword>
<feature type="signal peptide" evidence="13">
    <location>
        <begin position="1"/>
        <end position="25"/>
    </location>
</feature>